<dbReference type="KEGG" id="vg:75691012"/>
<organism evidence="1 2">
    <name type="scientific">uncultured phage cr36_1</name>
    <dbReference type="NCBI Taxonomy" id="2986397"/>
    <lineage>
        <taxon>Viruses</taxon>
        <taxon>Duplodnaviria</taxon>
        <taxon>Heunggongvirae</taxon>
        <taxon>Uroviricota</taxon>
        <taxon>Caudoviricetes</taxon>
        <taxon>Crassvirales</taxon>
        <taxon>Intestiviridae</taxon>
        <taxon>Churivirinae</taxon>
        <taxon>Jahgtovirus</taxon>
        <taxon>Jahgtovirus gastrointestinalis</taxon>
    </lineage>
</organism>
<protein>
    <recommendedName>
        <fullName evidence="3">Stabilization protein</fullName>
    </recommendedName>
</protein>
<dbReference type="GeneID" id="75691012"/>
<accession>A0AAE7RZV4</accession>
<evidence type="ECO:0008006" key="3">
    <source>
        <dbReference type="Google" id="ProtNLM"/>
    </source>
</evidence>
<sequence>MEIVKELNKDGGYESIKNGSMTHAVNAMVSRDGNSIQNEQSIETIITLSENEEIVGVISCSDEIVIFTNNSKIRRYKESTKAITEVATNWNYQGGKVIGTYTYNVNNELIVAITELNSDEEVPLKIINLNKPNYLEGGSDIKYTLVPNIPKTNLNNSKLVSGSAIYKGIYNFFIRYKEGSDYTGWFPIGTPVLVWDKGNQTTIEDNSFGYDDSSGNLPVNYKIGNFTFKEDTNLNTEKVNLNIELGLQIDNSGLNYTAYQIGYIINTQKGDTKVYNTSDIDIKTSRITIDDVYNETFSLDDITSSFFNLYNVKTLCNYNNRLYVANYKEENINSLVSSIDTSNIQVRVKDFIGNKSIMRRSVTRAATSSIVNNPRTFDINKGYVVTIKGRAYGDGSEYKEVTRKFFLTRIGKNSYGTYCLMISSQDFIRAFYKNSNYDSHSTPFYVSYQNTDNLYEAATAVVVKPDDKDWYILEFSRYGSTYYDEIYPDKYSSIVNLGFVSHPYVRYGRTNDLFTSTPYSAPNIQRDFSNDFKVVSIEEFDLNIDTREIIEPMWFYLGDVTIGEETYKLKYDRYNPIDFYYKIYDMSTGSPVDKGMKFRRSFQTAYVDYGGVLDIIKAKFPNSTIYTIDEYETINPTGAINDVKTQAEGGLTEGDKLRIAYDVSKNKFMFATKYSRLDDSYWHRREDAILIINSEGETSRHTIDELFPNLSVNFNNENKSTQDLINEIEGIHETVYKWKVDREPTDDDFNIDESYTVDFNVISSLSADLGSTKTFTDLKAYPVGYIKETVEEGNQTIITAEKEFMIVIPFINYLRTVSTYDYTGNEDYTIYDRVSVESTKAYEGVLGNLYICFQKNKKFNLDGISNYDGLLLDIPTFGKDDVLAISEGGIRSSGSEFLELHNNDKYKELRVSGPDGGYISYAFGFASPKILDSETKPEDTEFYSDSAKYAINQCVYNFFVHYVYPNGNITDGINIPNTMSYSETISLGTANEGNTPLTMDINEDTLISDIKTKFDAYKSQYGNINTNNAHDVVNIFDSISNVRFCNIFPKYNSNGIALYKNNNGNRMFRGTRNPSYRGIHQIEFLFDNIPMRKEFVGYFISYEKTEPILVSEGVPVRRDDDFNTAFNEQVNNIRFYYPEFDIIKKSGAGNIFITDSRYTMGNAYKGPMFTDYYSSDTDFNQSRPSEEFGDIRAVKSSTIIMADSKDDNNAGREAVVNLVLNKSLKLGFYTANGRGYVNSLLLNISDNLYMSENKDLIPLGYIKYVNPTGDTYNYGYEDYIYNYNYYFMTACVYAFNRNGVYYDITDPIPKKATDNTNLYPNFPRVHWDSERVGNTPISRIILNYYSLYPLFAKTIKTAPDKRYYTIHTDNNSFVQNIRMIHLLPTTINDTFEISSMYLDYAGKKFINYNELLYSNFVTEYCQTIRRSDVISDESVENKWRIFRPNAYKIISENKGDIINVIGIGTYLIAHCEHSMFIFNRDNTLYTKDKDVQMLMPDAFDIDYQEVFTSEKGYGGLQDFEAYVCNEAGYIFLDRSKKRLYRFDEKNLNDLGDGVQSILDEYLTSNTQILMGMDKENNRLICSFMGDVSDFTLSYNLVTNTWISVHTYLCRGFYNTKTNLYISSFNKKNIIGQLGFVKPLSYLKYKDFEIAANKNPFYVGDNNNTMVVDVLFNLEYDTIKVLNYISYDLYKANDINFAGNKILLFSNTSISRLEDITVNERNTFDTAKPYYEHGKWNYNYFRSVLNEVVTNYPIDRLTGKLTVDVDKNYEPFKSNLINGKYLGVRFVINDGTAKIEIKKIECYVNKYRE</sequence>
<evidence type="ECO:0000313" key="2">
    <source>
        <dbReference type="Proteomes" id="UP000827426"/>
    </source>
</evidence>
<dbReference type="EMBL" id="MZ130479">
    <property type="protein sequence ID" value="QWM89482.1"/>
    <property type="molecule type" value="Genomic_DNA"/>
</dbReference>
<reference evidence="1 2" key="1">
    <citation type="submission" date="2021-04" db="EMBL/GenBank/DDBJ databases">
        <authorList>
            <person name="Shkoporov A.N."/>
            <person name="Stockdale S.R."/>
            <person name="Guerin E."/>
            <person name="Ross R.P."/>
            <person name="Hill C."/>
        </authorList>
    </citation>
    <scope>NUCLEOTIDE SEQUENCE [LARGE SCALE GENOMIC DNA]</scope>
    <source>
        <strain evidence="2">cr36_1</strain>
    </source>
</reference>
<gene>
    <name evidence="1" type="primary">gp_16166</name>
</gene>
<name>A0AAE7RZV4_9CAUD</name>
<keyword evidence="2" id="KW-1185">Reference proteome</keyword>
<evidence type="ECO:0000313" key="1">
    <source>
        <dbReference type="EMBL" id="QWM89482.1"/>
    </source>
</evidence>
<proteinExistence type="predicted"/>
<dbReference type="Proteomes" id="UP000827426">
    <property type="component" value="Segment"/>
</dbReference>
<dbReference type="RefSeq" id="YP_010359054.1">
    <property type="nucleotide sequence ID" value="NC_062769.1"/>
</dbReference>